<proteinExistence type="predicted"/>
<evidence type="ECO:0000313" key="3">
    <source>
        <dbReference type="Proteomes" id="UP001652564"/>
    </source>
</evidence>
<accession>A0ABT2ZJZ9</accession>
<protein>
    <submittedName>
        <fullName evidence="2">Uncharacterized protein</fullName>
    </submittedName>
</protein>
<organism evidence="2 3">
    <name type="scientific">Albidovulum litorale</name>
    <dbReference type="NCBI Taxonomy" id="2984134"/>
    <lineage>
        <taxon>Bacteria</taxon>
        <taxon>Pseudomonadati</taxon>
        <taxon>Pseudomonadota</taxon>
        <taxon>Alphaproteobacteria</taxon>
        <taxon>Rhodobacterales</taxon>
        <taxon>Paracoccaceae</taxon>
        <taxon>Albidovulum</taxon>
    </lineage>
</organism>
<feature type="chain" id="PRO_5047529955" evidence="1">
    <location>
        <begin position="23"/>
        <end position="81"/>
    </location>
</feature>
<dbReference type="PROSITE" id="PS51257">
    <property type="entry name" value="PROKAR_LIPOPROTEIN"/>
    <property type="match status" value="1"/>
</dbReference>
<feature type="signal peptide" evidence="1">
    <location>
        <begin position="1"/>
        <end position="22"/>
    </location>
</feature>
<sequence length="81" mass="8862">MPRSAALAALFTLAACVQPAPAPLGEFRIGAETYRITENAAGTWRVLVDGRSVICSKPTEEACYWSVRHYLTSQEVLNDYG</sequence>
<evidence type="ECO:0000313" key="2">
    <source>
        <dbReference type="EMBL" id="MCV2871449.1"/>
    </source>
</evidence>
<reference evidence="2 3" key="1">
    <citation type="submission" date="2022-10" db="EMBL/GenBank/DDBJ databases">
        <title>Defluviimonas sp. nov., isolated from ocean surface sediments.</title>
        <authorList>
            <person name="He W."/>
            <person name="Wang L."/>
            <person name="Zhang D.-F."/>
        </authorList>
    </citation>
    <scope>NUCLEOTIDE SEQUENCE [LARGE SCALE GENOMIC DNA]</scope>
    <source>
        <strain evidence="2 3">WL0050</strain>
    </source>
</reference>
<keyword evidence="3" id="KW-1185">Reference proteome</keyword>
<comment type="caution">
    <text evidence="2">The sequence shown here is derived from an EMBL/GenBank/DDBJ whole genome shotgun (WGS) entry which is preliminary data.</text>
</comment>
<dbReference type="EMBL" id="JAOWKZ010000001">
    <property type="protein sequence ID" value="MCV2871449.1"/>
    <property type="molecule type" value="Genomic_DNA"/>
</dbReference>
<dbReference type="RefSeq" id="WP_263738618.1">
    <property type="nucleotide sequence ID" value="NZ_JAOWKZ010000001.1"/>
</dbReference>
<keyword evidence="1" id="KW-0732">Signal</keyword>
<evidence type="ECO:0000256" key="1">
    <source>
        <dbReference type="SAM" id="SignalP"/>
    </source>
</evidence>
<gene>
    <name evidence="2" type="ORF">OEZ71_03980</name>
</gene>
<name>A0ABT2ZJZ9_9RHOB</name>
<dbReference type="Proteomes" id="UP001652564">
    <property type="component" value="Unassembled WGS sequence"/>
</dbReference>